<organism evidence="2 3">
    <name type="scientific">Amycolatopsis samaneae</name>
    <dbReference type="NCBI Taxonomy" id="664691"/>
    <lineage>
        <taxon>Bacteria</taxon>
        <taxon>Bacillati</taxon>
        <taxon>Actinomycetota</taxon>
        <taxon>Actinomycetes</taxon>
        <taxon>Pseudonocardiales</taxon>
        <taxon>Pseudonocardiaceae</taxon>
        <taxon>Amycolatopsis</taxon>
    </lineage>
</organism>
<protein>
    <submittedName>
        <fullName evidence="2">YbaB/EbfC family nucleoid-associated protein</fullName>
    </submittedName>
</protein>
<comment type="caution">
    <text evidence="2">The sequence shown here is derived from an EMBL/GenBank/DDBJ whole genome shotgun (WGS) entry which is preliminary data.</text>
</comment>
<accession>A0ABW5GLU1</accession>
<dbReference type="InterPro" id="IPR004401">
    <property type="entry name" value="YbaB/EbfC"/>
</dbReference>
<dbReference type="Gene3D" id="3.30.1310.10">
    <property type="entry name" value="Nucleoid-associated protein YbaB-like domain"/>
    <property type="match status" value="1"/>
</dbReference>
<sequence length="136" mass="15426">MHTRLQEQLNQAIAELTEQQKAIEDCQRHLAGQSTSARSKDRMVSATVDAQGGLSKLEFHDTRYRSMAPAELADVVTRVIEQARRDMFGQVTSTLQPHLRGLADLNASTTGAHEWDTFLEPLRKMMPMPMFDEDRK</sequence>
<keyword evidence="1" id="KW-0175">Coiled coil</keyword>
<feature type="coiled-coil region" evidence="1">
    <location>
        <begin position="2"/>
        <end position="29"/>
    </location>
</feature>
<reference evidence="3" key="1">
    <citation type="journal article" date="2019" name="Int. J. Syst. Evol. Microbiol.">
        <title>The Global Catalogue of Microorganisms (GCM) 10K type strain sequencing project: providing services to taxonomists for standard genome sequencing and annotation.</title>
        <authorList>
            <consortium name="The Broad Institute Genomics Platform"/>
            <consortium name="The Broad Institute Genome Sequencing Center for Infectious Disease"/>
            <person name="Wu L."/>
            <person name="Ma J."/>
        </authorList>
    </citation>
    <scope>NUCLEOTIDE SEQUENCE [LARGE SCALE GENOMIC DNA]</scope>
    <source>
        <strain evidence="3">CGMCC 4.7643</strain>
    </source>
</reference>
<dbReference type="Proteomes" id="UP001597419">
    <property type="component" value="Unassembled WGS sequence"/>
</dbReference>
<evidence type="ECO:0000256" key="1">
    <source>
        <dbReference type="SAM" id="Coils"/>
    </source>
</evidence>
<proteinExistence type="predicted"/>
<dbReference type="Pfam" id="PF02575">
    <property type="entry name" value="YbaB_DNA_bd"/>
    <property type="match status" value="1"/>
</dbReference>
<dbReference type="RefSeq" id="WP_345390837.1">
    <property type="nucleotide sequence ID" value="NZ_BAABHG010000004.1"/>
</dbReference>
<evidence type="ECO:0000313" key="3">
    <source>
        <dbReference type="Proteomes" id="UP001597419"/>
    </source>
</evidence>
<dbReference type="SUPFAM" id="SSF82607">
    <property type="entry name" value="YbaB-like"/>
    <property type="match status" value="1"/>
</dbReference>
<dbReference type="EMBL" id="JBHUKU010000014">
    <property type="protein sequence ID" value="MFD2461849.1"/>
    <property type="molecule type" value="Genomic_DNA"/>
</dbReference>
<dbReference type="InterPro" id="IPR036894">
    <property type="entry name" value="YbaB-like_sf"/>
</dbReference>
<gene>
    <name evidence="2" type="ORF">ACFSYJ_24795</name>
</gene>
<name>A0ABW5GLU1_9PSEU</name>
<keyword evidence="3" id="KW-1185">Reference proteome</keyword>
<evidence type="ECO:0000313" key="2">
    <source>
        <dbReference type="EMBL" id="MFD2461849.1"/>
    </source>
</evidence>